<sequence>MLGENNSPFAAIAFEQIHRDGDPMAVIAIRGSFKLDSDGSLHIADKQAIVLADEYEGPAQTSQLVKVSDLVPFKPATDITVLGHAYAPEQYDTAWQFGVTIANKSYLLHCHGEREWIATKRDWQGISRGADPHAASGHHWQLTTTASLAQVPLDYALAAGGEVIGARRHEVDLRNPRGCGLLHPDLRTHGESFPAPAIDSESAPVESPFKAPEPQGTAPVPPWWAWRQRYVGTYDEIWKRERHPRLPEDFDYHFYQCAHPNLIWDGYLNGAERVQLHRLTADQPSLTFVLPDVVPVARFLWRDEREVVARLNLDGVYIDMRGEPPWQVDLTWRGWIVTCPQFLRIDIKLVRLGHPVLPDLPSIGEAGLEEAST</sequence>
<dbReference type="EMBL" id="PUEJ01000003">
    <property type="protein sequence ID" value="PRH88011.1"/>
    <property type="molecule type" value="Genomic_DNA"/>
</dbReference>
<protein>
    <submittedName>
        <fullName evidence="3">DUF2169 domain-containing protein</fullName>
    </submittedName>
</protein>
<organism evidence="3 4">
    <name type="scientific">Labrys okinawensis</name>
    <dbReference type="NCBI Taxonomy" id="346911"/>
    <lineage>
        <taxon>Bacteria</taxon>
        <taxon>Pseudomonadati</taxon>
        <taxon>Pseudomonadota</taxon>
        <taxon>Alphaproteobacteria</taxon>
        <taxon>Hyphomicrobiales</taxon>
        <taxon>Xanthobacteraceae</taxon>
        <taxon>Labrys</taxon>
    </lineage>
</organism>
<dbReference type="Pfam" id="PF09937">
    <property type="entry name" value="DUF2169"/>
    <property type="match status" value="1"/>
</dbReference>
<accession>A0A2S9QF90</accession>
<dbReference type="AlphaFoldDB" id="A0A2S9QF90"/>
<evidence type="ECO:0000313" key="4">
    <source>
        <dbReference type="Proteomes" id="UP000237682"/>
    </source>
</evidence>
<evidence type="ECO:0000259" key="2">
    <source>
        <dbReference type="Pfam" id="PF09937"/>
    </source>
</evidence>
<feature type="domain" description="DUF2169" evidence="2">
    <location>
        <begin position="21"/>
        <end position="333"/>
    </location>
</feature>
<feature type="region of interest" description="Disordered" evidence="1">
    <location>
        <begin position="192"/>
        <end position="216"/>
    </location>
</feature>
<keyword evidence="4" id="KW-1185">Reference proteome</keyword>
<dbReference type="InterPro" id="IPR018683">
    <property type="entry name" value="DUF2169"/>
</dbReference>
<dbReference type="Proteomes" id="UP000237682">
    <property type="component" value="Unassembled WGS sequence"/>
</dbReference>
<evidence type="ECO:0000313" key="3">
    <source>
        <dbReference type="EMBL" id="PRH88011.1"/>
    </source>
</evidence>
<dbReference type="RefSeq" id="WP_105861678.1">
    <property type="nucleotide sequence ID" value="NZ_PUEJ01000003.1"/>
</dbReference>
<gene>
    <name evidence="3" type="ORF">C5L14_08920</name>
</gene>
<reference evidence="3 4" key="1">
    <citation type="submission" date="2018-02" db="EMBL/GenBank/DDBJ databases">
        <title>Whole genome sequencing of endophytic bacterium.</title>
        <authorList>
            <person name="Eedara R."/>
            <person name="Podile A.R."/>
        </authorList>
    </citation>
    <scope>NUCLEOTIDE SEQUENCE [LARGE SCALE GENOMIC DNA]</scope>
    <source>
        <strain evidence="3 4">RP1T</strain>
    </source>
</reference>
<name>A0A2S9QF90_9HYPH</name>
<dbReference type="OrthoDB" id="237820at2"/>
<proteinExistence type="predicted"/>
<comment type="caution">
    <text evidence="3">The sequence shown here is derived from an EMBL/GenBank/DDBJ whole genome shotgun (WGS) entry which is preliminary data.</text>
</comment>
<evidence type="ECO:0000256" key="1">
    <source>
        <dbReference type="SAM" id="MobiDB-lite"/>
    </source>
</evidence>